<protein>
    <recommendedName>
        <fullName evidence="1">Bacterial mobilisation domain-containing protein</fullName>
    </recommendedName>
</protein>
<accession>A0ABQ0JG86</accession>
<evidence type="ECO:0000313" key="3">
    <source>
        <dbReference type="Proteomes" id="UP000029223"/>
    </source>
</evidence>
<dbReference type="EMBL" id="BBMS01000033">
    <property type="protein sequence ID" value="GAL27779.1"/>
    <property type="molecule type" value="Genomic_DNA"/>
</dbReference>
<keyword evidence="3" id="KW-1185">Reference proteome</keyword>
<comment type="caution">
    <text evidence="2">The sequence shown here is derived from an EMBL/GenBank/DDBJ whole genome shotgun (WGS) entry which is preliminary data.</text>
</comment>
<dbReference type="Proteomes" id="UP000029223">
    <property type="component" value="Unassembled WGS sequence"/>
</dbReference>
<reference evidence="3" key="1">
    <citation type="submission" date="2014-09" db="EMBL/GenBank/DDBJ databases">
        <title>Vibrio variabilis JCM 19239. (C206) whole genome shotgun sequence.</title>
        <authorList>
            <person name="Sawabe T."/>
            <person name="Meirelles P."/>
            <person name="Nakanishi M."/>
            <person name="Sayaka M."/>
            <person name="Hattori M."/>
            <person name="Ohkuma M."/>
        </authorList>
    </citation>
    <scope>NUCLEOTIDE SEQUENCE [LARGE SCALE GENOMIC DNA]</scope>
    <source>
        <strain evidence="3">JCM 19239</strain>
    </source>
</reference>
<feature type="domain" description="Bacterial mobilisation" evidence="1">
    <location>
        <begin position="71"/>
        <end position="106"/>
    </location>
</feature>
<dbReference type="InterPro" id="IPR008687">
    <property type="entry name" value="MobC"/>
</dbReference>
<gene>
    <name evidence="2" type="ORF">JCM19239_1500</name>
</gene>
<name>A0ABQ0JG86_9VIBR</name>
<organism evidence="2 3">
    <name type="scientific">Vibrio variabilis</name>
    <dbReference type="NCBI Taxonomy" id="990271"/>
    <lineage>
        <taxon>Bacteria</taxon>
        <taxon>Pseudomonadati</taxon>
        <taxon>Pseudomonadota</taxon>
        <taxon>Gammaproteobacteria</taxon>
        <taxon>Vibrionales</taxon>
        <taxon>Vibrionaceae</taxon>
        <taxon>Vibrio</taxon>
    </lineage>
</organism>
<evidence type="ECO:0000259" key="1">
    <source>
        <dbReference type="Pfam" id="PF05713"/>
    </source>
</evidence>
<dbReference type="Pfam" id="PF05713">
    <property type="entry name" value="MobC"/>
    <property type="match status" value="1"/>
</dbReference>
<sequence length="117" mass="13375">MTKEISTIHVQARLTSAEFEPFKQLIKITGLKKATLIKKVILSNKNNVFCVEQSKEAVDSKKRMLFLANKTSNNINQLAKRLNQAYRGEIVSERNYRQIMNDLVGVRATFEKGVDKC</sequence>
<proteinExistence type="predicted"/>
<evidence type="ECO:0000313" key="2">
    <source>
        <dbReference type="EMBL" id="GAL27779.1"/>
    </source>
</evidence>